<keyword evidence="10" id="KW-1185">Reference proteome</keyword>
<protein>
    <recommendedName>
        <fullName evidence="7">Palmitoyltransferase</fullName>
        <ecNumber evidence="7">2.3.1.225</ecNumber>
    </recommendedName>
</protein>
<evidence type="ECO:0000313" key="10">
    <source>
        <dbReference type="Proteomes" id="UP000013827"/>
    </source>
</evidence>
<dbReference type="PaxDb" id="2903-EOD22822"/>
<keyword evidence="3 7" id="KW-0812">Transmembrane</keyword>
<dbReference type="AlphaFoldDB" id="A0A0D3JH37"/>
<comment type="catalytic activity">
    <reaction evidence="7">
        <text>L-cysteinyl-[protein] + hexadecanoyl-CoA = S-hexadecanoyl-L-cysteinyl-[protein] + CoA</text>
        <dbReference type="Rhea" id="RHEA:36683"/>
        <dbReference type="Rhea" id="RHEA-COMP:10131"/>
        <dbReference type="Rhea" id="RHEA-COMP:11032"/>
        <dbReference type="ChEBI" id="CHEBI:29950"/>
        <dbReference type="ChEBI" id="CHEBI:57287"/>
        <dbReference type="ChEBI" id="CHEBI:57379"/>
        <dbReference type="ChEBI" id="CHEBI:74151"/>
        <dbReference type="EC" id="2.3.1.225"/>
    </reaction>
</comment>
<dbReference type="EC" id="2.3.1.225" evidence="7"/>
<dbReference type="HOGENOM" id="CLU_1108753_0_0_1"/>
<sequence>MASLSAVFISSATPPSERVEIAALAKCAIAALVSFNYWLIVGHAVLALALCSGATVLWARPSPVDPSAILDGWVADKRTGQPLPPRAREWDGQVVLGFDHYCGWLGVPIGLHNRKGFLLFLSYCGCLSLIASRILFHFPQSKLAEGAAGNTATACPSMCGSISRLFWSNLCLPFADVTAFVDVVVGGLLFAFAGYHLRLVMRNATTLEPHCTRFDVGAVDNLEQVFGKSRLLWWLPVGGEPTVDGISWPTK</sequence>
<evidence type="ECO:0000259" key="8">
    <source>
        <dbReference type="Pfam" id="PF01529"/>
    </source>
</evidence>
<dbReference type="GeneID" id="17268369"/>
<evidence type="ECO:0000256" key="2">
    <source>
        <dbReference type="ARBA" id="ARBA00022679"/>
    </source>
</evidence>
<dbReference type="PROSITE" id="PS50216">
    <property type="entry name" value="DHHC"/>
    <property type="match status" value="1"/>
</dbReference>
<comment type="subcellular location">
    <subcellularLocation>
        <location evidence="1">Membrane</location>
        <topology evidence="1">Multi-pass membrane protein</topology>
    </subcellularLocation>
</comment>
<comment type="domain">
    <text evidence="7">The DHHC domain is required for palmitoyltransferase activity.</text>
</comment>
<keyword evidence="6 7" id="KW-0012">Acyltransferase</keyword>
<dbReference type="RefSeq" id="XP_005775251.1">
    <property type="nucleotide sequence ID" value="XM_005775194.1"/>
</dbReference>
<feature type="domain" description="Palmitoyltransferase DHHC" evidence="8">
    <location>
        <begin position="93"/>
        <end position="208"/>
    </location>
</feature>
<dbReference type="GO" id="GO:0019706">
    <property type="term" value="F:protein-cysteine S-palmitoyltransferase activity"/>
    <property type="evidence" value="ECO:0007669"/>
    <property type="project" value="UniProtKB-EC"/>
</dbReference>
<keyword evidence="5 7" id="KW-0472">Membrane</keyword>
<evidence type="ECO:0000313" key="9">
    <source>
        <dbReference type="EnsemblProtists" id="EOD22822"/>
    </source>
</evidence>
<dbReference type="eggNOG" id="KOG1315">
    <property type="taxonomic scope" value="Eukaryota"/>
</dbReference>
<keyword evidence="2 7" id="KW-0808">Transferase</keyword>
<accession>A0A0D3JH37</accession>
<comment type="similarity">
    <text evidence="7">Belongs to the DHHC palmitoyltransferase family.</text>
</comment>
<dbReference type="Pfam" id="PF01529">
    <property type="entry name" value="DHHC"/>
    <property type="match status" value="1"/>
</dbReference>
<dbReference type="EnsemblProtists" id="EOD22822">
    <property type="protein sequence ID" value="EOD22822"/>
    <property type="gene ID" value="EMIHUDRAFT_195203"/>
</dbReference>
<dbReference type="KEGG" id="ehx:EMIHUDRAFT_195203"/>
<dbReference type="InterPro" id="IPR039859">
    <property type="entry name" value="PFA4/ZDH16/20/ERF2-like"/>
</dbReference>
<evidence type="ECO:0000256" key="7">
    <source>
        <dbReference type="RuleBase" id="RU079119"/>
    </source>
</evidence>
<dbReference type="PANTHER" id="PTHR12246">
    <property type="entry name" value="PALMITOYLTRANSFERASE ZDHHC16"/>
    <property type="match status" value="1"/>
</dbReference>
<feature type="transmembrane region" description="Helical" evidence="7">
    <location>
        <begin position="177"/>
        <end position="197"/>
    </location>
</feature>
<dbReference type="GO" id="GO:0016020">
    <property type="term" value="C:membrane"/>
    <property type="evidence" value="ECO:0007669"/>
    <property type="project" value="UniProtKB-SubCell"/>
</dbReference>
<name>A0A0D3JH37_EMIH1</name>
<evidence type="ECO:0000256" key="4">
    <source>
        <dbReference type="ARBA" id="ARBA00022989"/>
    </source>
</evidence>
<evidence type="ECO:0000256" key="6">
    <source>
        <dbReference type="ARBA" id="ARBA00023315"/>
    </source>
</evidence>
<dbReference type="InterPro" id="IPR001594">
    <property type="entry name" value="Palmitoyltrfase_DHHC"/>
</dbReference>
<dbReference type="Proteomes" id="UP000013827">
    <property type="component" value="Unassembled WGS sequence"/>
</dbReference>
<reference evidence="10" key="1">
    <citation type="journal article" date="2013" name="Nature">
        <title>Pan genome of the phytoplankton Emiliania underpins its global distribution.</title>
        <authorList>
            <person name="Read B.A."/>
            <person name="Kegel J."/>
            <person name="Klute M.J."/>
            <person name="Kuo A."/>
            <person name="Lefebvre S.C."/>
            <person name="Maumus F."/>
            <person name="Mayer C."/>
            <person name="Miller J."/>
            <person name="Monier A."/>
            <person name="Salamov A."/>
            <person name="Young J."/>
            <person name="Aguilar M."/>
            <person name="Claverie J.M."/>
            <person name="Frickenhaus S."/>
            <person name="Gonzalez K."/>
            <person name="Herman E.K."/>
            <person name="Lin Y.C."/>
            <person name="Napier J."/>
            <person name="Ogata H."/>
            <person name="Sarno A.F."/>
            <person name="Shmutz J."/>
            <person name="Schroeder D."/>
            <person name="de Vargas C."/>
            <person name="Verret F."/>
            <person name="von Dassow P."/>
            <person name="Valentin K."/>
            <person name="Van de Peer Y."/>
            <person name="Wheeler G."/>
            <person name="Dacks J.B."/>
            <person name="Delwiche C.F."/>
            <person name="Dyhrman S.T."/>
            <person name="Glockner G."/>
            <person name="John U."/>
            <person name="Richards T."/>
            <person name="Worden A.Z."/>
            <person name="Zhang X."/>
            <person name="Grigoriev I.V."/>
            <person name="Allen A.E."/>
            <person name="Bidle K."/>
            <person name="Borodovsky M."/>
            <person name="Bowler C."/>
            <person name="Brownlee C."/>
            <person name="Cock J.M."/>
            <person name="Elias M."/>
            <person name="Gladyshev V.N."/>
            <person name="Groth M."/>
            <person name="Guda C."/>
            <person name="Hadaegh A."/>
            <person name="Iglesias-Rodriguez M.D."/>
            <person name="Jenkins J."/>
            <person name="Jones B.M."/>
            <person name="Lawson T."/>
            <person name="Leese F."/>
            <person name="Lindquist E."/>
            <person name="Lobanov A."/>
            <person name="Lomsadze A."/>
            <person name="Malik S.B."/>
            <person name="Marsh M.E."/>
            <person name="Mackinder L."/>
            <person name="Mock T."/>
            <person name="Mueller-Roeber B."/>
            <person name="Pagarete A."/>
            <person name="Parker M."/>
            <person name="Probert I."/>
            <person name="Quesneville H."/>
            <person name="Raines C."/>
            <person name="Rensing S.A."/>
            <person name="Riano-Pachon D.M."/>
            <person name="Richier S."/>
            <person name="Rokitta S."/>
            <person name="Shiraiwa Y."/>
            <person name="Soanes D.M."/>
            <person name="van der Giezen M."/>
            <person name="Wahlund T.M."/>
            <person name="Williams B."/>
            <person name="Wilson W."/>
            <person name="Wolfe G."/>
            <person name="Wurch L.L."/>
        </authorList>
    </citation>
    <scope>NUCLEOTIDE SEQUENCE</scope>
</reference>
<organism evidence="9 10">
    <name type="scientific">Emiliania huxleyi (strain CCMP1516)</name>
    <dbReference type="NCBI Taxonomy" id="280463"/>
    <lineage>
        <taxon>Eukaryota</taxon>
        <taxon>Haptista</taxon>
        <taxon>Haptophyta</taxon>
        <taxon>Prymnesiophyceae</taxon>
        <taxon>Isochrysidales</taxon>
        <taxon>Noelaerhabdaceae</taxon>
        <taxon>Emiliania</taxon>
    </lineage>
</organism>
<proteinExistence type="inferred from homology"/>
<evidence type="ECO:0000256" key="1">
    <source>
        <dbReference type="ARBA" id="ARBA00004141"/>
    </source>
</evidence>
<feature type="transmembrane region" description="Helical" evidence="7">
    <location>
        <begin position="37"/>
        <end position="59"/>
    </location>
</feature>
<feature type="transmembrane region" description="Helical" evidence="7">
    <location>
        <begin position="117"/>
        <end position="136"/>
    </location>
</feature>
<evidence type="ECO:0000256" key="3">
    <source>
        <dbReference type="ARBA" id="ARBA00022692"/>
    </source>
</evidence>
<reference evidence="9" key="2">
    <citation type="submission" date="2024-10" db="UniProtKB">
        <authorList>
            <consortium name="EnsemblProtists"/>
        </authorList>
    </citation>
    <scope>IDENTIFICATION</scope>
</reference>
<keyword evidence="4 7" id="KW-1133">Transmembrane helix</keyword>
<evidence type="ECO:0000256" key="5">
    <source>
        <dbReference type="ARBA" id="ARBA00023136"/>
    </source>
</evidence>